<dbReference type="Pfam" id="PF13580">
    <property type="entry name" value="SIS_2"/>
    <property type="match status" value="1"/>
</dbReference>
<sequence length="244" mass="26221">MKSHEYYDVVSQQLRKQFDDEADSIQQSAQHCAQSVLDDRVIHVFGCGHSQIFAMEVFYRAGGLVPVNALLTPHLALFPKAKLSTYQERLEGFSQEYLALEDTDPRDTMIIVSISGRNPAGVDMALAAQEIGMKVVALVSEEFASSTTSRHSSGKNLKDVADVVVDIKCVSGDAVLSADGLEGRFCGTSTVLGVTVIESIIAQTVQNCVDAGTIPPIYVSANLDKGDAINAAHIAKYSHMISGL</sequence>
<dbReference type="PROSITE" id="PS51464">
    <property type="entry name" value="SIS"/>
    <property type="match status" value="1"/>
</dbReference>
<dbReference type="Proteomes" id="UP000662814">
    <property type="component" value="Chromosome"/>
</dbReference>
<evidence type="ECO:0000313" key="3">
    <source>
        <dbReference type="Proteomes" id="UP000662814"/>
    </source>
</evidence>
<dbReference type="CDD" id="cd05013">
    <property type="entry name" value="SIS_RpiR"/>
    <property type="match status" value="1"/>
</dbReference>
<dbReference type="InterPro" id="IPR001347">
    <property type="entry name" value="SIS_dom"/>
</dbReference>
<accession>A0ABX6YHE4</accession>
<organism evidence="2 3">
    <name type="scientific">Paramicrobacterium chengjingii</name>
    <dbReference type="NCBI Taxonomy" id="2769067"/>
    <lineage>
        <taxon>Bacteria</taxon>
        <taxon>Bacillati</taxon>
        <taxon>Actinomycetota</taxon>
        <taxon>Actinomycetes</taxon>
        <taxon>Micrococcales</taxon>
        <taxon>Microbacteriaceae</taxon>
        <taxon>Paramicrobacterium</taxon>
    </lineage>
</organism>
<dbReference type="PANTHER" id="PTHR30390">
    <property type="entry name" value="SEDOHEPTULOSE 7-PHOSPHATE ISOMERASE / DNAA INITIATOR-ASSOCIATING FACTOR FOR REPLICATION INITIATION"/>
    <property type="match status" value="1"/>
</dbReference>
<feature type="domain" description="SIS" evidence="1">
    <location>
        <begin position="32"/>
        <end position="207"/>
    </location>
</feature>
<dbReference type="SUPFAM" id="SSF53697">
    <property type="entry name" value="SIS domain"/>
    <property type="match status" value="1"/>
</dbReference>
<name>A0ABX6YHE4_9MICO</name>
<proteinExistence type="predicted"/>
<keyword evidence="3" id="KW-1185">Reference proteome</keyword>
<dbReference type="InterPro" id="IPR046348">
    <property type="entry name" value="SIS_dom_sf"/>
</dbReference>
<protein>
    <submittedName>
        <fullName evidence="2">SIS domain-containing protein</fullName>
    </submittedName>
</protein>
<dbReference type="EMBL" id="CP061169">
    <property type="protein sequence ID" value="QPZ38181.1"/>
    <property type="molecule type" value="Genomic_DNA"/>
</dbReference>
<dbReference type="NCBIfam" id="NF002805">
    <property type="entry name" value="PRK02947.1"/>
    <property type="match status" value="1"/>
</dbReference>
<dbReference type="Gene3D" id="3.40.50.10490">
    <property type="entry name" value="Glucose-6-phosphate isomerase like protein, domain 1"/>
    <property type="match status" value="1"/>
</dbReference>
<gene>
    <name evidence="2" type="ORF">HCR76_15555</name>
</gene>
<dbReference type="PANTHER" id="PTHR30390:SF7">
    <property type="entry name" value="PHOSPHOHEPTOSE ISOMERASE"/>
    <property type="match status" value="1"/>
</dbReference>
<dbReference type="RefSeq" id="WP_166987226.1">
    <property type="nucleotide sequence ID" value="NZ_CP061169.1"/>
</dbReference>
<evidence type="ECO:0000259" key="1">
    <source>
        <dbReference type="PROSITE" id="PS51464"/>
    </source>
</evidence>
<dbReference type="InterPro" id="IPR050099">
    <property type="entry name" value="SIS_GmhA/DiaA_subfam"/>
</dbReference>
<evidence type="ECO:0000313" key="2">
    <source>
        <dbReference type="EMBL" id="QPZ38181.1"/>
    </source>
</evidence>
<dbReference type="InterPro" id="IPR035472">
    <property type="entry name" value="RpiR-like_SIS"/>
</dbReference>
<reference evidence="2 3" key="1">
    <citation type="submission" date="2020-12" db="EMBL/GenBank/DDBJ databases">
        <title>Microbacterium sp. HY060.</title>
        <authorList>
            <person name="Zhou J."/>
        </authorList>
    </citation>
    <scope>NUCLEOTIDE SEQUENCE [LARGE SCALE GENOMIC DNA]</scope>
    <source>
        <strain evidence="2 3">HY60</strain>
    </source>
</reference>